<protein>
    <submittedName>
        <fullName evidence="2">Flavodoxin</fullName>
    </submittedName>
</protein>
<dbReference type="GO" id="GO:0016651">
    <property type="term" value="F:oxidoreductase activity, acting on NAD(P)H"/>
    <property type="evidence" value="ECO:0007669"/>
    <property type="project" value="UniProtKB-ARBA"/>
</dbReference>
<dbReference type="InterPro" id="IPR008254">
    <property type="entry name" value="Flavodoxin/NO_synth"/>
</dbReference>
<accession>A0A1M6DNB4</accession>
<evidence type="ECO:0000259" key="1">
    <source>
        <dbReference type="Pfam" id="PF12682"/>
    </source>
</evidence>
<evidence type="ECO:0000313" key="3">
    <source>
        <dbReference type="Proteomes" id="UP000183954"/>
    </source>
</evidence>
<dbReference type="PANTHER" id="PTHR39201">
    <property type="entry name" value="EXPORTED PROTEIN-RELATED"/>
    <property type="match status" value="1"/>
</dbReference>
<gene>
    <name evidence="2" type="ORF">SAMN02746098_04573</name>
</gene>
<dbReference type="NCBIfam" id="NF005389">
    <property type="entry name" value="PRK06934.1"/>
    <property type="match status" value="1"/>
</dbReference>
<dbReference type="AlphaFoldDB" id="A0A1M6DNB4"/>
<organism evidence="2 3">
    <name type="scientific">Desulfosporosinus lacus DSM 15449</name>
    <dbReference type="NCBI Taxonomy" id="1121420"/>
    <lineage>
        <taxon>Bacteria</taxon>
        <taxon>Bacillati</taxon>
        <taxon>Bacillota</taxon>
        <taxon>Clostridia</taxon>
        <taxon>Eubacteriales</taxon>
        <taxon>Desulfitobacteriaceae</taxon>
        <taxon>Desulfosporosinus</taxon>
    </lineage>
</organism>
<sequence>MPEDVNTTGVDAIASASIVVKVGKALGNTQYMAQVIQQTAGGDLFSIETVQQYPLDHDPLVDQAAAEQKNNARPKLATHVENMENYDVIFLGYPNWWGDLPMPLYTFLEEYDLSGKTIIPFCPHGGSGFSRTVSTIAEMQPKATVSNEGLTVSRNNVAYSEADVKAWLKDMGMLK</sequence>
<dbReference type="Gene3D" id="3.40.50.360">
    <property type="match status" value="1"/>
</dbReference>
<dbReference type="Proteomes" id="UP000183954">
    <property type="component" value="Unassembled WGS sequence"/>
</dbReference>
<reference evidence="3" key="1">
    <citation type="submission" date="2016-11" db="EMBL/GenBank/DDBJ databases">
        <authorList>
            <person name="Varghese N."/>
            <person name="Submissions S."/>
        </authorList>
    </citation>
    <scope>NUCLEOTIDE SEQUENCE [LARGE SCALE GENOMIC DNA]</scope>
    <source>
        <strain evidence="3">DSM 15449</strain>
    </source>
</reference>
<dbReference type="GO" id="GO:0010181">
    <property type="term" value="F:FMN binding"/>
    <property type="evidence" value="ECO:0007669"/>
    <property type="project" value="InterPro"/>
</dbReference>
<keyword evidence="3" id="KW-1185">Reference proteome</keyword>
<dbReference type="PANTHER" id="PTHR39201:SF1">
    <property type="entry name" value="FLAVODOXIN-LIKE DOMAIN-CONTAINING PROTEIN"/>
    <property type="match status" value="1"/>
</dbReference>
<dbReference type="Pfam" id="PF12682">
    <property type="entry name" value="Flavodoxin_4"/>
    <property type="match status" value="1"/>
</dbReference>
<evidence type="ECO:0000313" key="2">
    <source>
        <dbReference type="EMBL" id="SHI74784.1"/>
    </source>
</evidence>
<dbReference type="EMBL" id="FQXJ01000024">
    <property type="protein sequence ID" value="SHI74784.1"/>
    <property type="molecule type" value="Genomic_DNA"/>
</dbReference>
<dbReference type="InterPro" id="IPR029039">
    <property type="entry name" value="Flavoprotein-like_sf"/>
</dbReference>
<name>A0A1M6DNB4_9FIRM</name>
<dbReference type="SUPFAM" id="SSF52218">
    <property type="entry name" value="Flavoproteins"/>
    <property type="match status" value="1"/>
</dbReference>
<proteinExistence type="predicted"/>
<dbReference type="STRING" id="1121420.SAMN02746098_04573"/>
<feature type="domain" description="Flavodoxin-like" evidence="1">
    <location>
        <begin position="22"/>
        <end position="170"/>
    </location>
</feature>